<dbReference type="InterPro" id="IPR001775">
    <property type="entry name" value="GspD/PilQ"/>
</dbReference>
<dbReference type="GO" id="GO:0009306">
    <property type="term" value="P:protein secretion"/>
    <property type="evidence" value="ECO:0007669"/>
    <property type="project" value="InterPro"/>
</dbReference>
<dbReference type="PANTHER" id="PTHR30604:SF1">
    <property type="entry name" value="DNA UTILIZATION PROTEIN HOFQ"/>
    <property type="match status" value="1"/>
</dbReference>
<proteinExistence type="inferred from homology"/>
<dbReference type="EMBL" id="JABBHS010000052">
    <property type="protein sequence ID" value="MBU2722014.1"/>
    <property type="molecule type" value="Genomic_DNA"/>
</dbReference>
<reference evidence="3" key="1">
    <citation type="journal article" date="2021" name="ISME J.">
        <title>Genomic evolution of the class Acidithiobacillia: deep-branching Proteobacteria living in extreme acidic conditions.</title>
        <authorList>
            <person name="Moya-Beltran A."/>
            <person name="Beard S."/>
            <person name="Rojas-Villalobos C."/>
            <person name="Issotta F."/>
            <person name="Gallardo Y."/>
            <person name="Ulloa R."/>
            <person name="Giaveno A."/>
            <person name="Degli Esposti M."/>
            <person name="Johnson D.B."/>
            <person name="Quatrini R."/>
        </authorList>
    </citation>
    <scope>NUCLEOTIDE SEQUENCE</scope>
    <source>
        <strain evidence="3">DSM 583</strain>
    </source>
</reference>
<comment type="similarity">
    <text evidence="1">Belongs to the bacterial secretin family.</text>
</comment>
<evidence type="ECO:0000313" key="4">
    <source>
        <dbReference type="Proteomes" id="UP000887300"/>
    </source>
</evidence>
<dbReference type="Pfam" id="PF00263">
    <property type="entry name" value="Secretin"/>
    <property type="match status" value="1"/>
</dbReference>
<comment type="caution">
    <text evidence="3">The sequence shown here is derived from an EMBL/GenBank/DDBJ whole genome shotgun (WGS) entry which is preliminary data.</text>
</comment>
<evidence type="ECO:0000256" key="1">
    <source>
        <dbReference type="RuleBase" id="RU004003"/>
    </source>
</evidence>
<evidence type="ECO:0000313" key="3">
    <source>
        <dbReference type="EMBL" id="MBU2722014.1"/>
    </source>
</evidence>
<dbReference type="AlphaFoldDB" id="A0A8X8G8P5"/>
<feature type="domain" description="Type II/III secretion system secretin-like" evidence="2">
    <location>
        <begin position="34"/>
        <end position="190"/>
    </location>
</feature>
<accession>A0A8X8G8P5</accession>
<dbReference type="InterPro" id="IPR004846">
    <property type="entry name" value="T2SS/T3SS_dom"/>
</dbReference>
<dbReference type="PANTHER" id="PTHR30604">
    <property type="entry name" value="PROTEIN TRANSPORT PROTEIN HOFQ"/>
    <property type="match status" value="1"/>
</dbReference>
<protein>
    <submittedName>
        <fullName evidence="3">Type IV pilus secretin PilQ</fullName>
    </submittedName>
</protein>
<organism evidence="3 4">
    <name type="scientific">Acidithiobacillus ferridurans</name>
    <dbReference type="NCBI Taxonomy" id="1232575"/>
    <lineage>
        <taxon>Bacteria</taxon>
        <taxon>Pseudomonadati</taxon>
        <taxon>Pseudomonadota</taxon>
        <taxon>Acidithiobacillia</taxon>
        <taxon>Acidithiobacillales</taxon>
        <taxon>Acidithiobacillaceae</taxon>
        <taxon>Acidithiobacillus</taxon>
    </lineage>
</organism>
<dbReference type="InterPro" id="IPR051808">
    <property type="entry name" value="Type_IV_pilus_biogenesis"/>
</dbReference>
<sequence length="209" mass="21698">STAGTALASMNPASLGFALGTAAGNRILNLQLQALQADNRAKIISSPKVLTQDNEKAVIEQGQEIPYQQATSSGATAVSFKKAVLSLDVTPHISPNGKITLDVDARNDQPNYAQAMPSGIPINTQQVKTKLLVNNGQTVVIGGIYTDSTTRNETGVPLLRDIPVLGWLFKSHINSVAKTELLVFLTPKVVGGESPGGLGVASAGSNPGT</sequence>
<dbReference type="PRINTS" id="PR01032">
    <property type="entry name" value="PHAGEIV"/>
</dbReference>
<name>A0A8X8G8P5_ACIFI</name>
<dbReference type="PRINTS" id="PR00811">
    <property type="entry name" value="BCTERIALGSPD"/>
</dbReference>
<evidence type="ECO:0000259" key="2">
    <source>
        <dbReference type="Pfam" id="PF00263"/>
    </source>
</evidence>
<dbReference type="Proteomes" id="UP000887300">
    <property type="component" value="Unassembled WGS sequence"/>
</dbReference>
<feature type="non-terminal residue" evidence="3">
    <location>
        <position position="1"/>
    </location>
</feature>
<gene>
    <name evidence="3" type="ORF">HF568_01955</name>
</gene>